<organism evidence="1">
    <name type="scientific">Rhizophora mucronata</name>
    <name type="common">Asiatic mangrove</name>
    <dbReference type="NCBI Taxonomy" id="61149"/>
    <lineage>
        <taxon>Eukaryota</taxon>
        <taxon>Viridiplantae</taxon>
        <taxon>Streptophyta</taxon>
        <taxon>Embryophyta</taxon>
        <taxon>Tracheophyta</taxon>
        <taxon>Spermatophyta</taxon>
        <taxon>Magnoliopsida</taxon>
        <taxon>eudicotyledons</taxon>
        <taxon>Gunneridae</taxon>
        <taxon>Pentapetalae</taxon>
        <taxon>rosids</taxon>
        <taxon>fabids</taxon>
        <taxon>Malpighiales</taxon>
        <taxon>Rhizophoraceae</taxon>
        <taxon>Rhizophora</taxon>
    </lineage>
</organism>
<dbReference type="AlphaFoldDB" id="A0A2P2MFN5"/>
<protein>
    <submittedName>
        <fullName evidence="1">ABC transporter family protein</fullName>
    </submittedName>
</protein>
<accession>A0A2P2MFN5</accession>
<proteinExistence type="predicted"/>
<name>A0A2P2MFN5_RHIMU</name>
<sequence>MARQIAGSFSFQWCSVCCSRSFKLLLTVNSASQLVSVVVIVLKQMTMEVVQRSVDCNSPIRIKLLTVQFLVPRSGLPFYKFHLLSIVP</sequence>
<dbReference type="EMBL" id="GGEC01048510">
    <property type="protein sequence ID" value="MBX28994.1"/>
    <property type="molecule type" value="Transcribed_RNA"/>
</dbReference>
<reference evidence="1" key="1">
    <citation type="submission" date="2018-02" db="EMBL/GenBank/DDBJ databases">
        <title>Rhizophora mucronata_Transcriptome.</title>
        <authorList>
            <person name="Meera S.P."/>
            <person name="Sreeshan A."/>
            <person name="Augustine A."/>
        </authorList>
    </citation>
    <scope>NUCLEOTIDE SEQUENCE</scope>
    <source>
        <tissue evidence="1">Leaf</tissue>
    </source>
</reference>
<evidence type="ECO:0000313" key="1">
    <source>
        <dbReference type="EMBL" id="MBX28994.1"/>
    </source>
</evidence>